<accession>A0A0A6UFG8</accession>
<dbReference type="EMBL" id="JRTT01000037">
    <property type="protein sequence ID" value="KHD74742.1"/>
    <property type="molecule type" value="Genomic_DNA"/>
</dbReference>
<dbReference type="RefSeq" id="WP_043528888.1">
    <property type="nucleotide sequence ID" value="NZ_BAABKU010000011.1"/>
</dbReference>
<dbReference type="OrthoDB" id="7585928at2"/>
<name>A0A0A6UFG8_ACTUT</name>
<evidence type="ECO:0000313" key="3">
    <source>
        <dbReference type="Proteomes" id="UP000054537"/>
    </source>
</evidence>
<dbReference type="eggNOG" id="ENOG5033BIG">
    <property type="taxonomic scope" value="Bacteria"/>
</dbReference>
<dbReference type="AlphaFoldDB" id="A0A0A6UFG8"/>
<organism evidence="1 3">
    <name type="scientific">Actinoplanes utahensis</name>
    <dbReference type="NCBI Taxonomy" id="1869"/>
    <lineage>
        <taxon>Bacteria</taxon>
        <taxon>Bacillati</taxon>
        <taxon>Actinomycetota</taxon>
        <taxon>Actinomycetes</taxon>
        <taxon>Micromonosporales</taxon>
        <taxon>Micromonosporaceae</taxon>
        <taxon>Actinoplanes</taxon>
    </lineage>
</organism>
<comment type="caution">
    <text evidence="1">The sequence shown here is derived from an EMBL/GenBank/DDBJ whole genome shotgun (WGS) entry which is preliminary data.</text>
</comment>
<dbReference type="EMBL" id="JRTT01000133">
    <property type="protein sequence ID" value="KHD73069.1"/>
    <property type="molecule type" value="Genomic_DNA"/>
</dbReference>
<protein>
    <submittedName>
        <fullName evidence="1">Uncharacterized protein</fullName>
    </submittedName>
</protein>
<dbReference type="Proteomes" id="UP000054537">
    <property type="component" value="Unassembled WGS sequence"/>
</dbReference>
<evidence type="ECO:0000313" key="2">
    <source>
        <dbReference type="EMBL" id="KHD74742.1"/>
    </source>
</evidence>
<sequence>MPLELHEETANLIGVVTVDEVEQLTGWLRTAKRPKVGLRRCNHLHTGALQALLLFRPKISSAPSDAFLATQVLPLLGVSGGPANKQGSDPP</sequence>
<proteinExistence type="predicted"/>
<reference evidence="1 3" key="1">
    <citation type="submission" date="2014-10" db="EMBL/GenBank/DDBJ databases">
        <title>Draft genome sequence of Actinoplanes utahensis NRRL 12052.</title>
        <authorList>
            <person name="Velasco-Bucheli B."/>
            <person name="del Cerro C."/>
            <person name="Hormigo D."/>
            <person name="Garcia J.L."/>
            <person name="Acebal C."/>
            <person name="Arroyo M."/>
            <person name="de la Mata I."/>
        </authorList>
    </citation>
    <scope>NUCLEOTIDE SEQUENCE [LARGE SCALE GENOMIC DNA]</scope>
    <source>
        <strain evidence="1 3">NRRL 12052</strain>
    </source>
</reference>
<dbReference type="STRING" id="1869.MB27_26895"/>
<keyword evidence="3" id="KW-1185">Reference proteome</keyword>
<evidence type="ECO:0000313" key="1">
    <source>
        <dbReference type="EMBL" id="KHD73069.1"/>
    </source>
</evidence>
<gene>
    <name evidence="2" type="ORF">MB27_26895</name>
    <name evidence="1" type="ORF">MB27_36105</name>
</gene>